<dbReference type="SUPFAM" id="SSF53756">
    <property type="entry name" value="UDP-Glycosyltransferase/glycogen phosphorylase"/>
    <property type="match status" value="1"/>
</dbReference>
<dbReference type="PANTHER" id="PTHR45947">
    <property type="entry name" value="SULFOQUINOVOSYL TRANSFERASE SQD2"/>
    <property type="match status" value="1"/>
</dbReference>
<dbReference type="AlphaFoldDB" id="A0A829YKQ9"/>
<dbReference type="CDD" id="cd03801">
    <property type="entry name" value="GT4_PimA-like"/>
    <property type="match status" value="1"/>
</dbReference>
<dbReference type="Proteomes" id="UP000445000">
    <property type="component" value="Unassembled WGS sequence"/>
</dbReference>
<evidence type="ECO:0000313" key="3">
    <source>
        <dbReference type="EMBL" id="GFE83947.1"/>
    </source>
</evidence>
<dbReference type="InterPro" id="IPR050194">
    <property type="entry name" value="Glycosyltransferase_grp1"/>
</dbReference>
<keyword evidence="4" id="KW-1185">Reference proteome</keyword>
<keyword evidence="3" id="KW-0808">Transferase</keyword>
<name>A0A829YKQ9_9GAMM</name>
<dbReference type="RefSeq" id="WP_161815558.1">
    <property type="nucleotide sequence ID" value="NZ_BLJN01000007.1"/>
</dbReference>
<dbReference type="Pfam" id="PF00534">
    <property type="entry name" value="Glycos_transf_1"/>
    <property type="match status" value="1"/>
</dbReference>
<feature type="domain" description="Glycosyltransferase subfamily 4-like N-terminal" evidence="2">
    <location>
        <begin position="15"/>
        <end position="186"/>
    </location>
</feature>
<organism evidence="3 4">
    <name type="scientific">Steroidobacter agaridevorans</name>
    <dbReference type="NCBI Taxonomy" id="2695856"/>
    <lineage>
        <taxon>Bacteria</taxon>
        <taxon>Pseudomonadati</taxon>
        <taxon>Pseudomonadota</taxon>
        <taxon>Gammaproteobacteria</taxon>
        <taxon>Steroidobacterales</taxon>
        <taxon>Steroidobacteraceae</taxon>
        <taxon>Steroidobacter</taxon>
    </lineage>
</organism>
<dbReference type="InterPro" id="IPR028098">
    <property type="entry name" value="Glyco_trans_4-like_N"/>
</dbReference>
<dbReference type="Pfam" id="PF13439">
    <property type="entry name" value="Glyco_transf_4"/>
    <property type="match status" value="1"/>
</dbReference>
<accession>A0A829YKQ9</accession>
<dbReference type="GO" id="GO:0016757">
    <property type="term" value="F:glycosyltransferase activity"/>
    <property type="evidence" value="ECO:0007669"/>
    <property type="project" value="InterPro"/>
</dbReference>
<reference evidence="4" key="1">
    <citation type="submission" date="2020-01" db="EMBL/GenBank/DDBJ databases">
        <title>'Steroidobacter agaridevorans' sp. nov., agar-degrading bacteria isolated from rhizosphere soils.</title>
        <authorList>
            <person name="Ikenaga M."/>
            <person name="Kataoka M."/>
            <person name="Murouchi A."/>
            <person name="Katsuragi S."/>
            <person name="Sakai M."/>
        </authorList>
    </citation>
    <scope>NUCLEOTIDE SEQUENCE [LARGE SCALE GENOMIC DNA]</scope>
    <source>
        <strain evidence="4">YU21-B</strain>
    </source>
</reference>
<protein>
    <submittedName>
        <fullName evidence="3">1,2-diacylglycerol 3-glucosyltransferase</fullName>
    </submittedName>
</protein>
<evidence type="ECO:0000259" key="1">
    <source>
        <dbReference type="Pfam" id="PF00534"/>
    </source>
</evidence>
<dbReference type="Gene3D" id="3.40.50.2000">
    <property type="entry name" value="Glycogen Phosphorylase B"/>
    <property type="match status" value="2"/>
</dbReference>
<dbReference type="PANTHER" id="PTHR45947:SF3">
    <property type="entry name" value="SULFOQUINOVOSYL TRANSFERASE SQD2"/>
    <property type="match status" value="1"/>
</dbReference>
<dbReference type="InterPro" id="IPR001296">
    <property type="entry name" value="Glyco_trans_1"/>
</dbReference>
<comment type="caution">
    <text evidence="3">The sequence shown here is derived from an EMBL/GenBank/DDBJ whole genome shotgun (WGS) entry which is preliminary data.</text>
</comment>
<dbReference type="EMBL" id="BLJN01000007">
    <property type="protein sequence ID" value="GFE83947.1"/>
    <property type="molecule type" value="Genomic_DNA"/>
</dbReference>
<evidence type="ECO:0000313" key="4">
    <source>
        <dbReference type="Proteomes" id="UP000445000"/>
    </source>
</evidence>
<sequence>MRILFCNYEYPPLGGGGGVVMAALARQLARRHEVTVLTSRAGGLLSEDRDGGVRVLRVPVFFRRELAVANFPSMAAYLPTGFFRGLRFSRNDFDVINTHFVVPTGPLGHALARWHGVPNVLSVHGGDLFDPSKGSSPHLHAPLRTAVRWMLRAADDVVGQSRDTVRHVTELYGVRRPVELIPLGIDRPPSISAASRQDLGLPSDAFVMITIGRLVARKATVQLIDNFAASNLANAHLVIVGDGPDAPAVEKRAKELGVRNRVHMLGQVSDAEKYAALSVADAFVTASQHEGFGLVFLEAMAFGLPVLCYDRGGQTDFLVTGETGHVVKLNDREAFVRALLDLHRDHEGRERQGRHNRQLVEQYFIDTCAARYESIFEAAIERRAGTPKGLTSPSSTH</sequence>
<gene>
    <name evidence="3" type="ORF">GCM10011487_59470</name>
</gene>
<feature type="domain" description="Glycosyl transferase family 1" evidence="1">
    <location>
        <begin position="195"/>
        <end position="358"/>
    </location>
</feature>
<evidence type="ECO:0000259" key="2">
    <source>
        <dbReference type="Pfam" id="PF13439"/>
    </source>
</evidence>
<proteinExistence type="predicted"/>